<sequence>MTHPTVDKLKGVAVSKDQWKILAFHYNVSYSSSATKQDIEDAVLEHLVHIEVIPSHISTTNLARSHSNSSLSENEDSIQILDRKIKLKEIESMNIEAEEKRIEAEEKRLEAENRKIGAENEKLKLELQLAQFHLQNSTITPRHTSFDLTKHAQLLGPFDEKDPDMFFTQFEKLATSLNWDCQYWTTLVQCKFVGKARKIYNSLSDNDSRDYTVVKNSVLQAYDQVEETYRLNFRNLQKHHNAFVEFANELGRLYDKWLTASKVSTFDELKELMLLEQFKFRVPPEVRMYLDEREIREVSRAAKLADTYVLTHRVSGETKRSVKADSYGRPPMDSVEVNRSERISGVTKFNPSSKSSFKFHGNCSFCKKPGHHITECWHPHCTQSRWYKPPARTESKHFQPSLNVQVETVSKTRNTNDSPGIKPSNTESTKTKTALAMNVLDVPKNPDLFHDFKSKGTVALDNTKPPTEIVVLRDTASAQSIICKDCLPFIENNYTDEDVILQDLAGYPVIPMVKIYLSTELIEGEVKVAVREGPMLVKGVDFILGNDLASSLVVPLPVVVKVPIEQSPTEDLEKEDPLLFPTCVLTRNRVKEQTSGQMESTEDCSGLQSLFLNQSEDFVKLPITTDNLIQAQHKDSTLTKIMSLASKDTKPDKDRPTNHLLIGSPLRFYIYWNLRAL</sequence>
<dbReference type="PANTHER" id="PTHR46888">
    <property type="entry name" value="ZINC KNUCKLE DOMAINCONTAINING PROTEIN-RELATED"/>
    <property type="match status" value="1"/>
</dbReference>
<feature type="domain" description="SCAN box" evidence="3">
    <location>
        <begin position="227"/>
        <end position="312"/>
    </location>
</feature>
<dbReference type="SUPFAM" id="SSF47353">
    <property type="entry name" value="Retrovirus capsid dimerization domain-like"/>
    <property type="match status" value="1"/>
</dbReference>
<organism evidence="4 5">
    <name type="scientific">Petrolisthes cinctipes</name>
    <name type="common">Flat porcelain crab</name>
    <dbReference type="NCBI Taxonomy" id="88211"/>
    <lineage>
        <taxon>Eukaryota</taxon>
        <taxon>Metazoa</taxon>
        <taxon>Ecdysozoa</taxon>
        <taxon>Arthropoda</taxon>
        <taxon>Crustacea</taxon>
        <taxon>Multicrustacea</taxon>
        <taxon>Malacostraca</taxon>
        <taxon>Eumalacostraca</taxon>
        <taxon>Eucarida</taxon>
        <taxon>Decapoda</taxon>
        <taxon>Pleocyemata</taxon>
        <taxon>Anomura</taxon>
        <taxon>Galatheoidea</taxon>
        <taxon>Porcellanidae</taxon>
        <taxon>Petrolisthes</taxon>
    </lineage>
</organism>
<dbReference type="Gene3D" id="1.10.4020.10">
    <property type="entry name" value="DNA breaking-rejoining enzymes"/>
    <property type="match status" value="1"/>
</dbReference>
<feature type="region of interest" description="Disordered" evidence="2">
    <location>
        <begin position="410"/>
        <end position="430"/>
    </location>
</feature>
<protein>
    <recommendedName>
        <fullName evidence="3">SCAN box domain-containing protein</fullName>
    </recommendedName>
</protein>
<reference evidence="4" key="1">
    <citation type="submission" date="2023-10" db="EMBL/GenBank/DDBJ databases">
        <title>Genome assemblies of two species of porcelain crab, Petrolisthes cinctipes and Petrolisthes manimaculis (Anomura: Porcellanidae).</title>
        <authorList>
            <person name="Angst P."/>
        </authorList>
    </citation>
    <scope>NUCLEOTIDE SEQUENCE</scope>
    <source>
        <strain evidence="4">PB745_01</strain>
        <tissue evidence="4">Gill</tissue>
    </source>
</reference>
<proteinExistence type="predicted"/>
<comment type="caution">
    <text evidence="4">The sequence shown here is derived from an EMBL/GenBank/DDBJ whole genome shotgun (WGS) entry which is preliminary data.</text>
</comment>
<evidence type="ECO:0000256" key="2">
    <source>
        <dbReference type="SAM" id="MobiDB-lite"/>
    </source>
</evidence>
<dbReference type="AlphaFoldDB" id="A0AAE1GPP6"/>
<dbReference type="InterPro" id="IPR038269">
    <property type="entry name" value="SCAN_sf"/>
</dbReference>
<evidence type="ECO:0000313" key="4">
    <source>
        <dbReference type="EMBL" id="KAK3893403.1"/>
    </source>
</evidence>
<dbReference type="EMBL" id="JAWQEG010000214">
    <property type="protein sequence ID" value="KAK3893403.1"/>
    <property type="molecule type" value="Genomic_DNA"/>
</dbReference>
<name>A0AAE1GPP6_PETCI</name>
<gene>
    <name evidence="4" type="ORF">Pcinc_002774</name>
</gene>
<feature type="coiled-coil region" evidence="1">
    <location>
        <begin position="87"/>
        <end position="128"/>
    </location>
</feature>
<dbReference type="Pfam" id="PF02023">
    <property type="entry name" value="SCAN"/>
    <property type="match status" value="1"/>
</dbReference>
<keyword evidence="1" id="KW-0175">Coiled coil</keyword>
<evidence type="ECO:0000259" key="3">
    <source>
        <dbReference type="Pfam" id="PF02023"/>
    </source>
</evidence>
<accession>A0AAE1GPP6</accession>
<keyword evidence="5" id="KW-1185">Reference proteome</keyword>
<dbReference type="PANTHER" id="PTHR46888:SF13">
    <property type="entry name" value="RIBONUCLEASE H"/>
    <property type="match status" value="1"/>
</dbReference>
<evidence type="ECO:0000256" key="1">
    <source>
        <dbReference type="SAM" id="Coils"/>
    </source>
</evidence>
<evidence type="ECO:0000313" key="5">
    <source>
        <dbReference type="Proteomes" id="UP001286313"/>
    </source>
</evidence>
<dbReference type="Proteomes" id="UP001286313">
    <property type="component" value="Unassembled WGS sequence"/>
</dbReference>
<dbReference type="InterPro" id="IPR003309">
    <property type="entry name" value="SCAN_dom"/>
</dbReference>